<evidence type="ECO:0000256" key="3">
    <source>
        <dbReference type="ARBA" id="ARBA00007171"/>
    </source>
</evidence>
<dbReference type="EMBL" id="OW659496">
    <property type="protein sequence ID" value="CAH2762702.1"/>
    <property type="molecule type" value="Genomic_DNA"/>
</dbReference>
<keyword evidence="8 11" id="KW-1133">Transmembrane helix</keyword>
<evidence type="ECO:0000256" key="7">
    <source>
        <dbReference type="ARBA" id="ARBA00022984"/>
    </source>
</evidence>
<proteinExistence type="inferred from homology"/>
<dbReference type="GO" id="GO:0071555">
    <property type="term" value="P:cell wall organization"/>
    <property type="evidence" value="ECO:0007669"/>
    <property type="project" value="UniProtKB-KW"/>
</dbReference>
<dbReference type="GO" id="GO:0009252">
    <property type="term" value="P:peptidoglycan biosynthetic process"/>
    <property type="evidence" value="ECO:0007669"/>
    <property type="project" value="UniProtKB-KW"/>
</dbReference>
<dbReference type="GO" id="GO:0005886">
    <property type="term" value="C:plasma membrane"/>
    <property type="evidence" value="ECO:0007669"/>
    <property type="project" value="UniProtKB-SubCell"/>
</dbReference>
<evidence type="ECO:0000256" key="8">
    <source>
        <dbReference type="ARBA" id="ARBA00022989"/>
    </source>
</evidence>
<dbReference type="InterPro" id="IPR001460">
    <property type="entry name" value="PCN-bd_Tpept"/>
</dbReference>
<evidence type="ECO:0000256" key="4">
    <source>
        <dbReference type="ARBA" id="ARBA00022475"/>
    </source>
</evidence>
<accession>A0AAU9VGY6</accession>
<dbReference type="Gene3D" id="1.10.10.1230">
    <property type="entry name" value="Penicillin-binding protein, N-terminal non-catalytic domain, head sub-domain"/>
    <property type="match status" value="1"/>
</dbReference>
<dbReference type="PANTHER" id="PTHR30627:SF2">
    <property type="entry name" value="PEPTIDOGLYCAN D,D-TRANSPEPTIDASE MRDA"/>
    <property type="match status" value="1"/>
</dbReference>
<dbReference type="SUPFAM" id="SSF56601">
    <property type="entry name" value="beta-lactamase/transpeptidase-like"/>
    <property type="match status" value="1"/>
</dbReference>
<reference evidence="15" key="1">
    <citation type="submission" date="2022-04" db="EMBL/GenBank/DDBJ databases">
        <authorList>
            <person name="Forde T."/>
        </authorList>
    </citation>
    <scope>NUCLEOTIDE SEQUENCE</scope>
    <source>
        <strain evidence="15">A18Y016a</strain>
        <strain evidence="14">A18Y020d</strain>
    </source>
</reference>
<keyword evidence="9 11" id="KW-0472">Membrane</keyword>
<keyword evidence="4" id="KW-1003">Cell membrane</keyword>
<keyword evidence="5 11" id="KW-0812">Transmembrane</keyword>
<dbReference type="EMBL" id="OW659477">
    <property type="protein sequence ID" value="CAH2762727.1"/>
    <property type="molecule type" value="Genomic_DNA"/>
</dbReference>
<protein>
    <submittedName>
        <fullName evidence="15">Penicillin-binding protein 2</fullName>
    </submittedName>
</protein>
<evidence type="ECO:0000256" key="2">
    <source>
        <dbReference type="ARBA" id="ARBA00004236"/>
    </source>
</evidence>
<evidence type="ECO:0000256" key="6">
    <source>
        <dbReference type="ARBA" id="ARBA00022960"/>
    </source>
</evidence>
<dbReference type="Pfam" id="PF03717">
    <property type="entry name" value="PBP_dimer"/>
    <property type="match status" value="1"/>
</dbReference>
<dbReference type="Gene3D" id="3.40.710.10">
    <property type="entry name" value="DD-peptidase/beta-lactamase superfamily"/>
    <property type="match status" value="1"/>
</dbReference>
<comment type="similarity">
    <text evidence="3">Belongs to the transpeptidase family.</text>
</comment>
<keyword evidence="6" id="KW-0133">Cell shape</keyword>
<evidence type="ECO:0000256" key="1">
    <source>
        <dbReference type="ARBA" id="ARBA00004167"/>
    </source>
</evidence>
<dbReference type="InterPro" id="IPR050515">
    <property type="entry name" value="Beta-lactam/transpept"/>
</dbReference>
<evidence type="ECO:0000256" key="11">
    <source>
        <dbReference type="SAM" id="Phobius"/>
    </source>
</evidence>
<evidence type="ECO:0000313" key="14">
    <source>
        <dbReference type="EMBL" id="CAH2762702.1"/>
    </source>
</evidence>
<name>A0AAU9VGY6_9FIRM</name>
<evidence type="ECO:0000313" key="15">
    <source>
        <dbReference type="EMBL" id="CAH2762727.1"/>
    </source>
</evidence>
<comment type="subcellular location">
    <subcellularLocation>
        <location evidence="2">Cell membrane</location>
    </subcellularLocation>
    <subcellularLocation>
        <location evidence="1">Membrane</location>
        <topology evidence="1">Single-pass membrane protein</topology>
    </subcellularLocation>
</comment>
<evidence type="ECO:0000313" key="17">
    <source>
        <dbReference type="Proteomes" id="UP001154111"/>
    </source>
</evidence>
<evidence type="ECO:0000313" key="16">
    <source>
        <dbReference type="Proteomes" id="UP001154095"/>
    </source>
</evidence>
<feature type="domain" description="Penicillin-binding protein dimerisation" evidence="13">
    <location>
        <begin position="78"/>
        <end position="296"/>
    </location>
</feature>
<organism evidence="15 17">
    <name type="scientific">Erysipelothrix amsterdamensis</name>
    <dbReference type="NCBI Taxonomy" id="2929157"/>
    <lineage>
        <taxon>Bacteria</taxon>
        <taxon>Bacillati</taxon>
        <taxon>Bacillota</taxon>
        <taxon>Erysipelotrichia</taxon>
        <taxon>Erysipelotrichales</taxon>
        <taxon>Erysipelotrichaceae</taxon>
        <taxon>Erysipelothrix</taxon>
    </lineage>
</organism>
<dbReference type="GO" id="GO:0008658">
    <property type="term" value="F:penicillin binding"/>
    <property type="evidence" value="ECO:0007669"/>
    <property type="project" value="InterPro"/>
</dbReference>
<keyword evidence="7" id="KW-0573">Peptidoglycan synthesis</keyword>
<feature type="transmembrane region" description="Helical" evidence="11">
    <location>
        <begin position="36"/>
        <end position="53"/>
    </location>
</feature>
<dbReference type="SUPFAM" id="SSF56519">
    <property type="entry name" value="Penicillin binding protein dimerisation domain"/>
    <property type="match status" value="1"/>
</dbReference>
<sequence>MGIFKRRKKTDNYTGSSEHLKQGLDLDKMINIRLKIFILILVAIAVGLVFRLYKIQIVGQSHYEDLLAKYSSPPVRMPTMRGEFLDSKGRIIVSNKAVNSITYYPSKMPEGMKEEEVALKFAKQFEVKDELNEDDLKVLWLRKNNLGESLLTEEDRKTIKETEMDQSAVEALKKSRITKEMTDTLSKDDRLAFQVQVKMGNIQMGQPSIILEEATNEQISYLAEHAAEFPGFSRTTSWKREPNKEVDLMSLIGDLGDVPYEKRDYYVAEGYELSEQVGAYGLEYQYEKFLSGYNSEYERTSGSKFKLQKDGRKGNDIRLTIDMDLQKEMEKIVKERLDYQKSIGERTKINNQIHVVATDPQTGDILGIVAMVRGKDGKYYNDPQLTMLQGYPVGSTIKGATVYMGLDTGVMKPGETVNDTPMYIEGTPPRHSWRNLGIVDDQTSLQHSSNIYMFNVAIRLGGSSYVPNGPLVFTDAEKTFAQMRNYYSQFGLGVRTQVDYPREEIGYKGGTTTSGSLLEFAIGQFDNYNAMQLSQYITTVANGGYRLQPHFVKEALNHDTHRPVYQNNVNILNSLDNKEMLERVRSGMRLCASSNMCGDLIATVPYSAAAKTGTAQAYDPEIGSYINNTYVAFAPYEQPKIAVACIAPLAYTEDLSNPVTNICTSTGDRIVDAYMNLK</sequence>
<dbReference type="GO" id="GO:0071972">
    <property type="term" value="F:peptidoglycan L,D-transpeptidase activity"/>
    <property type="evidence" value="ECO:0007669"/>
    <property type="project" value="TreeGrafter"/>
</dbReference>
<dbReference type="AlphaFoldDB" id="A0AAU9VGY6"/>
<evidence type="ECO:0000259" key="13">
    <source>
        <dbReference type="Pfam" id="PF03717"/>
    </source>
</evidence>
<dbReference type="RefSeq" id="WP_254006566.1">
    <property type="nucleotide sequence ID" value="NZ_OW659477.1"/>
</dbReference>
<feature type="domain" description="Penicillin-binding protein transpeptidase" evidence="12">
    <location>
        <begin position="355"/>
        <end position="648"/>
    </location>
</feature>
<dbReference type="Gene3D" id="3.90.1310.10">
    <property type="entry name" value="Penicillin-binding protein 2a (Domain 2)"/>
    <property type="match status" value="1"/>
</dbReference>
<dbReference type="InterPro" id="IPR012338">
    <property type="entry name" value="Beta-lactam/transpept-like"/>
</dbReference>
<dbReference type="InterPro" id="IPR036138">
    <property type="entry name" value="PBP_dimer_sf"/>
</dbReference>
<dbReference type="PANTHER" id="PTHR30627">
    <property type="entry name" value="PEPTIDOGLYCAN D,D-TRANSPEPTIDASE"/>
    <property type="match status" value="1"/>
</dbReference>
<dbReference type="GO" id="GO:0008360">
    <property type="term" value="P:regulation of cell shape"/>
    <property type="evidence" value="ECO:0007669"/>
    <property type="project" value="UniProtKB-KW"/>
</dbReference>
<dbReference type="InterPro" id="IPR005311">
    <property type="entry name" value="PBP_dimer"/>
</dbReference>
<dbReference type="Proteomes" id="UP001154095">
    <property type="component" value="Chromosome"/>
</dbReference>
<gene>
    <name evidence="15" type="primary">pbpH</name>
    <name evidence="15" type="ORF">ERYAMS2_01348</name>
    <name evidence="14" type="ORF">ERYAMS_01054</name>
</gene>
<evidence type="ECO:0000256" key="5">
    <source>
        <dbReference type="ARBA" id="ARBA00022692"/>
    </source>
</evidence>
<evidence type="ECO:0000256" key="9">
    <source>
        <dbReference type="ARBA" id="ARBA00023136"/>
    </source>
</evidence>
<keyword evidence="16" id="KW-1185">Reference proteome</keyword>
<keyword evidence="10" id="KW-0961">Cell wall biogenesis/degradation</keyword>
<dbReference type="Pfam" id="PF00905">
    <property type="entry name" value="Transpeptidase"/>
    <property type="match status" value="1"/>
</dbReference>
<evidence type="ECO:0000256" key="10">
    <source>
        <dbReference type="ARBA" id="ARBA00023316"/>
    </source>
</evidence>
<dbReference type="Proteomes" id="UP001154111">
    <property type="component" value="Chromosome"/>
</dbReference>
<evidence type="ECO:0000259" key="12">
    <source>
        <dbReference type="Pfam" id="PF00905"/>
    </source>
</evidence>